<protein>
    <submittedName>
        <fullName evidence="4">Uncharacterized protein</fullName>
    </submittedName>
</protein>
<dbReference type="GO" id="GO:0000324">
    <property type="term" value="C:fungal-type vacuole"/>
    <property type="evidence" value="ECO:0007669"/>
    <property type="project" value="TreeGrafter"/>
</dbReference>
<dbReference type="GO" id="GO:0000298">
    <property type="term" value="F:endopolyphosphatase activity"/>
    <property type="evidence" value="ECO:0007669"/>
    <property type="project" value="TreeGrafter"/>
</dbReference>
<sequence>MYFYAANKAVGGCEPKESQDPGNLQFDWLEVQLEGFRNRGMQHVRYVEVSLMYQDTILGHLYGDTIGGGHAKRSSDGTAEEEEAEEDSGVDVEKTTKKKHVELYDRLLKSFSQVPKLSRKFGHDNLAVVNVAPSVVPNPYLPSFRIFSYNVSGTRYEPEMGEPDLGRKRGRVDCQGDFGCWDGENGDGGGDGWEDDEEEERGRWNSSPNSPSRKNGLWTPLGYAQYYLPKLNDTRGMDRRPGKYELEYMTYSLSALHPGRAPPSGDVDGEIEFRYPVPVGELPRSLRAGNVSKSRYAPYGMADLTIPSWTALAGRLGKRNKGEKLRRRFRWYMYMGRGEEQ</sequence>
<feature type="compositionally biased region" description="Acidic residues" evidence="3">
    <location>
        <begin position="78"/>
        <end position="90"/>
    </location>
</feature>
<dbReference type="GO" id="GO:0006798">
    <property type="term" value="P:polyphosphate catabolic process"/>
    <property type="evidence" value="ECO:0007669"/>
    <property type="project" value="TreeGrafter"/>
</dbReference>
<feature type="region of interest" description="Disordered" evidence="3">
    <location>
        <begin position="179"/>
        <end position="216"/>
    </location>
</feature>
<dbReference type="GO" id="GO:0005615">
    <property type="term" value="C:extracellular space"/>
    <property type="evidence" value="ECO:0007669"/>
    <property type="project" value="TreeGrafter"/>
</dbReference>
<evidence type="ECO:0000313" key="4">
    <source>
        <dbReference type="EMBL" id="KAJ3491466.1"/>
    </source>
</evidence>
<organism evidence="4 5">
    <name type="scientific">Meripilus lineatus</name>
    <dbReference type="NCBI Taxonomy" id="2056292"/>
    <lineage>
        <taxon>Eukaryota</taxon>
        <taxon>Fungi</taxon>
        <taxon>Dikarya</taxon>
        <taxon>Basidiomycota</taxon>
        <taxon>Agaricomycotina</taxon>
        <taxon>Agaricomycetes</taxon>
        <taxon>Polyporales</taxon>
        <taxon>Meripilaceae</taxon>
        <taxon>Meripilus</taxon>
    </lineage>
</organism>
<dbReference type="GO" id="GO:0008081">
    <property type="term" value="F:phosphoric diester hydrolase activity"/>
    <property type="evidence" value="ECO:0007669"/>
    <property type="project" value="TreeGrafter"/>
</dbReference>
<dbReference type="EMBL" id="JANAWD010000012">
    <property type="protein sequence ID" value="KAJ3491466.1"/>
    <property type="molecule type" value="Genomic_DNA"/>
</dbReference>
<keyword evidence="2" id="KW-0325">Glycoprotein</keyword>
<proteinExistence type="predicted"/>
<evidence type="ECO:0000313" key="5">
    <source>
        <dbReference type="Proteomes" id="UP001212997"/>
    </source>
</evidence>
<keyword evidence="5" id="KW-1185">Reference proteome</keyword>
<dbReference type="GO" id="GO:0004309">
    <property type="term" value="F:exopolyphosphatase activity"/>
    <property type="evidence" value="ECO:0007669"/>
    <property type="project" value="TreeGrafter"/>
</dbReference>
<name>A0AAD5YJ27_9APHY</name>
<dbReference type="PANTHER" id="PTHR10340:SF55">
    <property type="entry name" value="ENDOPOLYPHOSPHATASE"/>
    <property type="match status" value="1"/>
</dbReference>
<reference evidence="4" key="1">
    <citation type="submission" date="2022-07" db="EMBL/GenBank/DDBJ databases">
        <title>Genome Sequence of Physisporinus lineatus.</title>
        <authorList>
            <person name="Buettner E."/>
        </authorList>
    </citation>
    <scope>NUCLEOTIDE SEQUENCE</scope>
    <source>
        <strain evidence="4">VT162</strain>
    </source>
</reference>
<feature type="region of interest" description="Disordered" evidence="3">
    <location>
        <begin position="69"/>
        <end position="93"/>
    </location>
</feature>
<evidence type="ECO:0000256" key="1">
    <source>
        <dbReference type="ARBA" id="ARBA00022801"/>
    </source>
</evidence>
<comment type="caution">
    <text evidence="4">The sequence shown here is derived from an EMBL/GenBank/DDBJ whole genome shotgun (WGS) entry which is preliminary data.</text>
</comment>
<evidence type="ECO:0000256" key="2">
    <source>
        <dbReference type="ARBA" id="ARBA00023180"/>
    </source>
</evidence>
<keyword evidence="1" id="KW-0378">Hydrolase</keyword>
<dbReference type="AlphaFoldDB" id="A0AAD5YJ27"/>
<evidence type="ECO:0000256" key="3">
    <source>
        <dbReference type="SAM" id="MobiDB-lite"/>
    </source>
</evidence>
<dbReference type="Proteomes" id="UP001212997">
    <property type="component" value="Unassembled WGS sequence"/>
</dbReference>
<gene>
    <name evidence="4" type="ORF">NLI96_g677</name>
</gene>
<dbReference type="PANTHER" id="PTHR10340">
    <property type="entry name" value="SPHINGOMYELIN PHOSPHODIESTERASE"/>
    <property type="match status" value="1"/>
</dbReference>
<accession>A0AAD5YJ27</accession>